<keyword evidence="4" id="KW-0663">Pyridoxal phosphate</keyword>
<name>A0ABU8EXV7_9GAMM</name>
<evidence type="ECO:0000256" key="4">
    <source>
        <dbReference type="ARBA" id="ARBA00022898"/>
    </source>
</evidence>
<dbReference type="PIRSF" id="PIRSF017617">
    <property type="entry name" value="Thr_aldolase"/>
    <property type="match status" value="1"/>
</dbReference>
<evidence type="ECO:0000259" key="5">
    <source>
        <dbReference type="Pfam" id="PF01212"/>
    </source>
</evidence>
<comment type="subunit">
    <text evidence="3">Homotetramer.</text>
</comment>
<dbReference type="Gene3D" id="3.40.640.10">
    <property type="entry name" value="Type I PLP-dependent aspartate aminotransferase-like (Major domain)"/>
    <property type="match status" value="1"/>
</dbReference>
<dbReference type="InterPro" id="IPR015421">
    <property type="entry name" value="PyrdxlP-dep_Trfase_major"/>
</dbReference>
<feature type="domain" description="Aromatic amino acid beta-eliminating lyase/threonine aldolase" evidence="5">
    <location>
        <begin position="3"/>
        <end position="284"/>
    </location>
</feature>
<gene>
    <name evidence="6" type="primary">ltaE</name>
    <name evidence="6" type="ORF">WAE96_18005</name>
</gene>
<dbReference type="InterPro" id="IPR001597">
    <property type="entry name" value="ArAA_b-elim_lyase/Thr_aldolase"/>
</dbReference>
<keyword evidence="7" id="KW-1185">Reference proteome</keyword>
<evidence type="ECO:0000313" key="6">
    <source>
        <dbReference type="EMBL" id="MEI4551575.1"/>
    </source>
</evidence>
<keyword evidence="6" id="KW-0456">Lyase</keyword>
<dbReference type="PANTHER" id="PTHR48097:SF9">
    <property type="entry name" value="L-THREONINE ALDOLASE"/>
    <property type="match status" value="1"/>
</dbReference>
<dbReference type="EC" id="4.1.2.48" evidence="6"/>
<comment type="caution">
    <text evidence="6">The sequence shown here is derived from an EMBL/GenBank/DDBJ whole genome shotgun (WGS) entry which is preliminary data.</text>
</comment>
<sequence>MIDLRSDTVTTPCATMRELMANAPVGDDVFGDDPTVNALQRKAAELTGHEAALFAPSGTQSNLLALMAHCQRGDEYIVGQDAHTYKYEGGGAAVLGSIQPQPIEFEKDGSLSLELVKRKIKPNDHHYARTRLLSIENTVSGKPLPMAYLSDARKFCDEHGLGLHLDGARVFNAAVHHQVAIKDITSKMDSISICLSKGLGAPLGSVLCGSKAFIHEAHKWRKMLGGGMRQAGIVAAAGLYALENNIDRLVEDHKNAEFLATELSNIDGISVTLQATNMVFLQYQATKPVTEFADALYRQGVNICPGEQIRLVLHKNVTREDCVSVVAAIKNAL</sequence>
<dbReference type="InterPro" id="IPR015424">
    <property type="entry name" value="PyrdxlP-dep_Trfase"/>
</dbReference>
<organism evidence="6 7">
    <name type="scientific">Pseudoalteromonas spongiae</name>
    <dbReference type="NCBI Taxonomy" id="298657"/>
    <lineage>
        <taxon>Bacteria</taxon>
        <taxon>Pseudomonadati</taxon>
        <taxon>Pseudomonadota</taxon>
        <taxon>Gammaproteobacteria</taxon>
        <taxon>Alteromonadales</taxon>
        <taxon>Pseudoalteromonadaceae</taxon>
        <taxon>Pseudoalteromonas</taxon>
    </lineage>
</organism>
<evidence type="ECO:0000256" key="3">
    <source>
        <dbReference type="ARBA" id="ARBA00011881"/>
    </source>
</evidence>
<dbReference type="Gene3D" id="3.90.1150.10">
    <property type="entry name" value="Aspartate Aminotransferase, domain 1"/>
    <property type="match status" value="1"/>
</dbReference>
<dbReference type="Pfam" id="PF01212">
    <property type="entry name" value="Beta_elim_lyase"/>
    <property type="match status" value="1"/>
</dbReference>
<accession>A0ABU8EXV7</accession>
<reference evidence="6 7" key="1">
    <citation type="submission" date="2023-12" db="EMBL/GenBank/DDBJ databases">
        <title>Friends and Foes: Symbiotic and Algicidal bacterial influence on Karenia brevis blooms.</title>
        <authorList>
            <person name="Fei C."/>
            <person name="Mohamed A.R."/>
            <person name="Booker A."/>
            <person name="Arshad M."/>
            <person name="Klass S."/>
            <person name="Ahn S."/>
            <person name="Gilbert P.M."/>
            <person name="Heil C.A."/>
            <person name="Martinez J.M."/>
            <person name="Amin S.A."/>
        </authorList>
    </citation>
    <scope>NUCLEOTIDE SEQUENCE [LARGE SCALE GENOMIC DNA]</scope>
    <source>
        <strain evidence="6 7">CE15</strain>
    </source>
</reference>
<dbReference type="Proteomes" id="UP001382455">
    <property type="component" value="Unassembled WGS sequence"/>
</dbReference>
<comment type="similarity">
    <text evidence="2">Belongs to the threonine aldolase family.</text>
</comment>
<dbReference type="GO" id="GO:0016829">
    <property type="term" value="F:lyase activity"/>
    <property type="evidence" value="ECO:0007669"/>
    <property type="project" value="UniProtKB-KW"/>
</dbReference>
<protein>
    <submittedName>
        <fullName evidence="6">Low-specificity L-threonine aldolase</fullName>
        <ecNumber evidence="6">4.1.2.48</ecNumber>
    </submittedName>
</protein>
<comment type="cofactor">
    <cofactor evidence="1">
        <name>pyridoxal 5'-phosphate</name>
        <dbReference type="ChEBI" id="CHEBI:597326"/>
    </cofactor>
</comment>
<evidence type="ECO:0000256" key="1">
    <source>
        <dbReference type="ARBA" id="ARBA00001933"/>
    </source>
</evidence>
<dbReference type="CDD" id="cd06502">
    <property type="entry name" value="TA_like"/>
    <property type="match status" value="1"/>
</dbReference>
<evidence type="ECO:0000256" key="2">
    <source>
        <dbReference type="ARBA" id="ARBA00006966"/>
    </source>
</evidence>
<dbReference type="SUPFAM" id="SSF53383">
    <property type="entry name" value="PLP-dependent transferases"/>
    <property type="match status" value="1"/>
</dbReference>
<dbReference type="RefSeq" id="WP_336436537.1">
    <property type="nucleotide sequence ID" value="NZ_JBAWKS010000002.1"/>
</dbReference>
<dbReference type="NCBIfam" id="NF041359">
    <property type="entry name" value="GntG_guanitoxin"/>
    <property type="match status" value="1"/>
</dbReference>
<dbReference type="NCBIfam" id="NF007825">
    <property type="entry name" value="PRK10534.1"/>
    <property type="match status" value="1"/>
</dbReference>
<evidence type="ECO:0000313" key="7">
    <source>
        <dbReference type="Proteomes" id="UP001382455"/>
    </source>
</evidence>
<dbReference type="EMBL" id="JBAWKS010000002">
    <property type="protein sequence ID" value="MEI4551575.1"/>
    <property type="molecule type" value="Genomic_DNA"/>
</dbReference>
<dbReference type="InterPro" id="IPR015422">
    <property type="entry name" value="PyrdxlP-dep_Trfase_small"/>
</dbReference>
<dbReference type="InterPro" id="IPR023603">
    <property type="entry name" value="Low_specificity_L-TA-like"/>
</dbReference>
<dbReference type="PANTHER" id="PTHR48097">
    <property type="entry name" value="L-THREONINE ALDOLASE-RELATED"/>
    <property type="match status" value="1"/>
</dbReference>
<proteinExistence type="inferred from homology"/>